<protein>
    <recommendedName>
        <fullName evidence="5">Peptidase M50 domain-containing protein</fullName>
    </recommendedName>
</protein>
<name>A0A4R0RNM5_9APHY</name>
<keyword evidence="2" id="KW-0812">Transmembrane</keyword>
<evidence type="ECO:0000256" key="3">
    <source>
        <dbReference type="ARBA" id="ARBA00022989"/>
    </source>
</evidence>
<keyword evidence="4" id="KW-0472">Membrane</keyword>
<organism evidence="6 7">
    <name type="scientific">Steccherinum ochraceum</name>
    <dbReference type="NCBI Taxonomy" id="92696"/>
    <lineage>
        <taxon>Eukaryota</taxon>
        <taxon>Fungi</taxon>
        <taxon>Dikarya</taxon>
        <taxon>Basidiomycota</taxon>
        <taxon>Agaricomycotina</taxon>
        <taxon>Agaricomycetes</taxon>
        <taxon>Polyporales</taxon>
        <taxon>Steccherinaceae</taxon>
        <taxon>Steccherinum</taxon>
    </lineage>
</organism>
<dbReference type="GO" id="GO:0016020">
    <property type="term" value="C:membrane"/>
    <property type="evidence" value="ECO:0007669"/>
    <property type="project" value="UniProtKB-SubCell"/>
</dbReference>
<feature type="domain" description="Peptidase M50" evidence="5">
    <location>
        <begin position="97"/>
        <end position="136"/>
    </location>
</feature>
<dbReference type="InterPro" id="IPR008915">
    <property type="entry name" value="Peptidase_M50"/>
</dbReference>
<evidence type="ECO:0000313" key="7">
    <source>
        <dbReference type="Proteomes" id="UP000292702"/>
    </source>
</evidence>
<evidence type="ECO:0000313" key="6">
    <source>
        <dbReference type="EMBL" id="TCD66869.1"/>
    </source>
</evidence>
<accession>A0A4R0RNM5</accession>
<keyword evidence="3" id="KW-1133">Transmembrane helix</keyword>
<dbReference type="OrthoDB" id="7694678at2759"/>
<dbReference type="STRING" id="92696.A0A4R0RNM5"/>
<dbReference type="EMBL" id="RWJN01000118">
    <property type="protein sequence ID" value="TCD66869.1"/>
    <property type="molecule type" value="Genomic_DNA"/>
</dbReference>
<evidence type="ECO:0000256" key="1">
    <source>
        <dbReference type="ARBA" id="ARBA00004141"/>
    </source>
</evidence>
<comment type="caution">
    <text evidence="6">The sequence shown here is derived from an EMBL/GenBank/DDBJ whole genome shotgun (WGS) entry which is preliminary data.</text>
</comment>
<evidence type="ECO:0000256" key="2">
    <source>
        <dbReference type="ARBA" id="ARBA00022692"/>
    </source>
</evidence>
<dbReference type="Pfam" id="PF02163">
    <property type="entry name" value="Peptidase_M50"/>
    <property type="match status" value="1"/>
</dbReference>
<reference evidence="6 7" key="1">
    <citation type="submission" date="2018-11" db="EMBL/GenBank/DDBJ databases">
        <title>Genome assembly of Steccherinum ochraceum LE-BIN_3174, the white-rot fungus of the Steccherinaceae family (The Residual Polyporoid clade, Polyporales, Basidiomycota).</title>
        <authorList>
            <person name="Fedorova T.V."/>
            <person name="Glazunova O.A."/>
            <person name="Landesman E.O."/>
            <person name="Moiseenko K.V."/>
            <person name="Psurtseva N.V."/>
            <person name="Savinova O.S."/>
            <person name="Shakhova N.V."/>
            <person name="Tyazhelova T.V."/>
            <person name="Vasina D.V."/>
        </authorList>
    </citation>
    <scope>NUCLEOTIDE SEQUENCE [LARGE SCALE GENOMIC DNA]</scope>
    <source>
        <strain evidence="6 7">LE-BIN_3174</strain>
    </source>
</reference>
<dbReference type="GO" id="GO:0006508">
    <property type="term" value="P:proteolysis"/>
    <property type="evidence" value="ECO:0007669"/>
    <property type="project" value="InterPro"/>
</dbReference>
<dbReference type="AlphaFoldDB" id="A0A4R0RNM5"/>
<sequence length="203" mass="22683">MERCLAPHSFLKNPSVYQPPRCHEAIDCDSTEICVRWKSDEEILRIRLSSQGRDSSSAEHEDTIIWSGPWEEVLEDVTVGIYSARYQYLPLWLPSAVSIFFDYLSTLTLSLYFFNLLPLSFLDGGQLLDALLDLLLKAKPHVPEETELGELEAGYSAQRPRTDASSLSSGLAAHKRTVLKGASYVTGGLIVISSTLGLWNSFR</sequence>
<evidence type="ECO:0000256" key="4">
    <source>
        <dbReference type="ARBA" id="ARBA00023136"/>
    </source>
</evidence>
<comment type="subcellular location">
    <subcellularLocation>
        <location evidence="1">Membrane</location>
        <topology evidence="1">Multi-pass membrane protein</topology>
    </subcellularLocation>
</comment>
<proteinExistence type="predicted"/>
<keyword evidence="7" id="KW-1185">Reference proteome</keyword>
<dbReference type="Proteomes" id="UP000292702">
    <property type="component" value="Unassembled WGS sequence"/>
</dbReference>
<gene>
    <name evidence="6" type="ORF">EIP91_000767</name>
</gene>
<evidence type="ECO:0000259" key="5">
    <source>
        <dbReference type="Pfam" id="PF02163"/>
    </source>
</evidence>